<dbReference type="Gene3D" id="1.10.10.10">
    <property type="entry name" value="Winged helix-like DNA-binding domain superfamily/Winged helix DNA-binding domain"/>
    <property type="match status" value="1"/>
</dbReference>
<name>A0ABR6SYJ5_9LIST</name>
<protein>
    <recommendedName>
        <fullName evidence="1">HNH nuclease domain-containing protein</fullName>
    </recommendedName>
</protein>
<dbReference type="InterPro" id="IPR010902">
    <property type="entry name" value="NUMOD4"/>
</dbReference>
<dbReference type="Gene3D" id="3.90.75.20">
    <property type="match status" value="1"/>
</dbReference>
<dbReference type="InterPro" id="IPR003615">
    <property type="entry name" value="HNH_nuc"/>
</dbReference>
<keyword evidence="3" id="KW-1185">Reference proteome</keyword>
<dbReference type="SMART" id="SM00507">
    <property type="entry name" value="HNHc"/>
    <property type="match status" value="1"/>
</dbReference>
<dbReference type="Pfam" id="PF07463">
    <property type="entry name" value="NUMOD4"/>
    <property type="match status" value="1"/>
</dbReference>
<dbReference type="SUPFAM" id="SSF54060">
    <property type="entry name" value="His-Me finger endonucleases"/>
    <property type="match status" value="1"/>
</dbReference>
<evidence type="ECO:0000259" key="1">
    <source>
        <dbReference type="SMART" id="SM00507"/>
    </source>
</evidence>
<gene>
    <name evidence="2" type="ORF">HCJ59_11910</name>
</gene>
<dbReference type="Proteomes" id="UP000587800">
    <property type="component" value="Unassembled WGS sequence"/>
</dbReference>
<dbReference type="InterPro" id="IPR044925">
    <property type="entry name" value="His-Me_finger_sf"/>
</dbReference>
<feature type="domain" description="HNH nuclease" evidence="1">
    <location>
        <begin position="56"/>
        <end position="104"/>
    </location>
</feature>
<dbReference type="InterPro" id="IPR036388">
    <property type="entry name" value="WH-like_DNA-bd_sf"/>
</dbReference>
<dbReference type="EMBL" id="JAASUB010000014">
    <property type="protein sequence ID" value="MBC1510590.1"/>
    <property type="molecule type" value="Genomic_DNA"/>
</dbReference>
<organism evidence="2 3">
    <name type="scientific">Listeria immobilis</name>
    <dbReference type="NCBI Taxonomy" id="2713502"/>
    <lineage>
        <taxon>Bacteria</taxon>
        <taxon>Bacillati</taxon>
        <taxon>Bacillota</taxon>
        <taxon>Bacilli</taxon>
        <taxon>Bacillales</taxon>
        <taxon>Listeriaceae</taxon>
        <taxon>Listeria</taxon>
    </lineage>
</organism>
<comment type="caution">
    <text evidence="2">The sequence shown here is derived from an EMBL/GenBank/DDBJ whole genome shotgun (WGS) entry which is preliminary data.</text>
</comment>
<reference evidence="2 3" key="1">
    <citation type="submission" date="2020-03" db="EMBL/GenBank/DDBJ databases">
        <title>Soil Listeria distribution.</title>
        <authorList>
            <person name="Liao J."/>
            <person name="Wiedmann M."/>
        </authorList>
    </citation>
    <scope>NUCLEOTIDE SEQUENCE [LARGE SCALE GENOMIC DNA]</scope>
    <source>
        <strain evidence="2 3">FSL L7-1515</strain>
    </source>
</reference>
<dbReference type="SUPFAM" id="SSF64496">
    <property type="entry name" value="DNA-binding domain of intron-encoded endonucleases"/>
    <property type="match status" value="1"/>
</dbReference>
<dbReference type="Pfam" id="PF13392">
    <property type="entry name" value="HNH_3"/>
    <property type="match status" value="1"/>
</dbReference>
<dbReference type="RefSeq" id="WP_185395686.1">
    <property type="nucleotide sequence ID" value="NZ_JAASTU010000001.1"/>
</dbReference>
<accession>A0ABR6SYJ5</accession>
<proteinExistence type="predicted"/>
<evidence type="ECO:0000313" key="3">
    <source>
        <dbReference type="Proteomes" id="UP000587800"/>
    </source>
</evidence>
<evidence type="ECO:0000313" key="2">
    <source>
        <dbReference type="EMBL" id="MBC1510590.1"/>
    </source>
</evidence>
<sequence length="173" mass="19936">MPELWRDIESYEGLYQVSNYGRVKSLNYARTGKARNLRLGKHRQGYREAHLSKEGKTKIFKVHRLVASAFIPNPENKKEVNHIDEVTSNNHMDNLEWVTPSENMNHGTRNRRVAAKISIPIVQIDMSGEVVHRFASAAEAGRQGFDSSHIVKCCRGILTTHRGYCWEYEREVI</sequence>